<keyword evidence="4" id="KW-1185">Reference proteome</keyword>
<evidence type="ECO:0000313" key="3">
    <source>
        <dbReference type="EMBL" id="RJT23225.1"/>
    </source>
</evidence>
<evidence type="ECO:0000313" key="4">
    <source>
        <dbReference type="Proteomes" id="UP000272706"/>
    </source>
</evidence>
<dbReference type="EMBL" id="QZWZ01000095">
    <property type="protein sequence ID" value="RJT23225.1"/>
    <property type="molecule type" value="Genomic_DNA"/>
</dbReference>
<comment type="caution">
    <text evidence="2">The sequence shown here is derived from an EMBL/GenBank/DDBJ whole genome shotgun (WGS) entry which is preliminary data.</text>
</comment>
<dbReference type="EMBL" id="QZWZ01000192">
    <property type="protein sequence ID" value="RJT17792.1"/>
    <property type="molecule type" value="Genomic_DNA"/>
</dbReference>
<dbReference type="RefSeq" id="WP_245452141.1">
    <property type="nucleotide sequence ID" value="NZ_QZWZ01000095.1"/>
</dbReference>
<organism evidence="2 4">
    <name type="scientific">Mesorhizobium waimense</name>
    <dbReference type="NCBI Taxonomy" id="1300307"/>
    <lineage>
        <taxon>Bacteria</taxon>
        <taxon>Pseudomonadati</taxon>
        <taxon>Pseudomonadota</taxon>
        <taxon>Alphaproteobacteria</taxon>
        <taxon>Hyphomicrobiales</taxon>
        <taxon>Phyllobacteriaceae</taxon>
        <taxon>Mesorhizobium</taxon>
    </lineage>
</organism>
<gene>
    <name evidence="3" type="ORF">D3227_39085</name>
    <name evidence="2" type="ORF">D3227_40565</name>
</gene>
<feature type="domain" description="Transcription regulator AsnC/Lrp ligand binding" evidence="1">
    <location>
        <begin position="2"/>
        <end position="36"/>
    </location>
</feature>
<dbReference type="SUPFAM" id="SSF54909">
    <property type="entry name" value="Dimeric alpha+beta barrel"/>
    <property type="match status" value="1"/>
</dbReference>
<evidence type="ECO:0000313" key="2">
    <source>
        <dbReference type="EMBL" id="RJT17792.1"/>
    </source>
</evidence>
<dbReference type="Pfam" id="PF01037">
    <property type="entry name" value="AsnC_trans_reg"/>
    <property type="match status" value="1"/>
</dbReference>
<dbReference type="InterPro" id="IPR019887">
    <property type="entry name" value="Tscrpt_reg_AsnC/Lrp_C"/>
</dbReference>
<accession>A0A3A5JL01</accession>
<proteinExistence type="predicted"/>
<name>A0A3A5JL01_9HYPH</name>
<reference evidence="2 4" key="1">
    <citation type="submission" date="2018-09" db="EMBL/GenBank/DDBJ databases">
        <title>Mesorhizobium carmichaelinearum sp. nov. isolated from Carmichaelinea spp. root nodules in New Zealand.</title>
        <authorList>
            <person name="De Meyer S.E."/>
        </authorList>
    </citation>
    <scope>NUCLEOTIDE SEQUENCE [LARGE SCALE GENOMIC DNA]</scope>
    <source>
        <strain evidence="2 4">ICMP19557</strain>
    </source>
</reference>
<dbReference type="AlphaFoldDB" id="A0A3A5JL01"/>
<evidence type="ECO:0000259" key="1">
    <source>
        <dbReference type="Pfam" id="PF01037"/>
    </source>
</evidence>
<sequence>IADVAAPSISELDRTIDVIGDVDGVEKTQSSVILSTRFQR</sequence>
<protein>
    <submittedName>
        <fullName evidence="2">AsnC family transcriptional regulator</fullName>
    </submittedName>
</protein>
<dbReference type="Proteomes" id="UP000272706">
    <property type="component" value="Unassembled WGS sequence"/>
</dbReference>
<dbReference type="InterPro" id="IPR011008">
    <property type="entry name" value="Dimeric_a/b-barrel"/>
</dbReference>
<feature type="non-terminal residue" evidence="2">
    <location>
        <position position="1"/>
    </location>
</feature>